<protein>
    <submittedName>
        <fullName evidence="1">Uncharacterized protein</fullName>
    </submittedName>
</protein>
<keyword evidence="2" id="KW-1185">Reference proteome</keyword>
<sequence>MLSSSGVGRSAFFSASLGGVEIFNFFVCCKKKNADLPEVVFANWVKALFLLGLGNLWGAVAVGKTELGGVRAWSSCSRPVVSSSPTSTQLYNLEGFFSFSFRELNVERGLFVTRCRKVLFFFLLLSNKPTPPNARLKKRHLANSLPSECQQQQEARLGAQWLSNLVINGVKNLLPHLGSYREETTMEVEVEDWRKSYSKHRQKITDETLPSVHR</sequence>
<dbReference type="Proteomes" id="UP001285441">
    <property type="component" value="Unassembled WGS sequence"/>
</dbReference>
<evidence type="ECO:0000313" key="1">
    <source>
        <dbReference type="EMBL" id="KAK3369979.1"/>
    </source>
</evidence>
<proteinExistence type="predicted"/>
<comment type="caution">
    <text evidence="1">The sequence shown here is derived from an EMBL/GenBank/DDBJ whole genome shotgun (WGS) entry which is preliminary data.</text>
</comment>
<accession>A0AAE0K4W2</accession>
<reference evidence="1" key="2">
    <citation type="submission" date="2023-06" db="EMBL/GenBank/DDBJ databases">
        <authorList>
            <consortium name="Lawrence Berkeley National Laboratory"/>
            <person name="Haridas S."/>
            <person name="Hensen N."/>
            <person name="Bonometti L."/>
            <person name="Westerberg I."/>
            <person name="Brannstrom I.O."/>
            <person name="Guillou S."/>
            <person name="Cros-Aarteil S."/>
            <person name="Calhoun S."/>
            <person name="Kuo A."/>
            <person name="Mondo S."/>
            <person name="Pangilinan J."/>
            <person name="Riley R."/>
            <person name="LaButti K."/>
            <person name="Andreopoulos B."/>
            <person name="Lipzen A."/>
            <person name="Chen C."/>
            <person name="Yanf M."/>
            <person name="Daum C."/>
            <person name="Ng V."/>
            <person name="Clum A."/>
            <person name="Steindorff A."/>
            <person name="Ohm R."/>
            <person name="Martin F."/>
            <person name="Silar P."/>
            <person name="Natvig D."/>
            <person name="Lalanne C."/>
            <person name="Gautier V."/>
            <person name="Ament-velasquez S.L."/>
            <person name="Kruys A."/>
            <person name="Hutchinson M.I."/>
            <person name="Powell A.J."/>
            <person name="Barry K."/>
            <person name="Miller A.N."/>
            <person name="Grigoriev I.V."/>
            <person name="Debuchy R."/>
            <person name="Gladieux P."/>
            <person name="Thoren M.H."/>
            <person name="Johannesson H."/>
        </authorList>
    </citation>
    <scope>NUCLEOTIDE SEQUENCE</scope>
    <source>
        <strain evidence="1">CBS 232.78</strain>
    </source>
</reference>
<name>A0AAE0K4W2_9PEZI</name>
<reference evidence="1" key="1">
    <citation type="journal article" date="2023" name="Mol. Phylogenet. Evol.">
        <title>Genome-scale phylogeny and comparative genomics of the fungal order Sordariales.</title>
        <authorList>
            <person name="Hensen N."/>
            <person name="Bonometti L."/>
            <person name="Westerberg I."/>
            <person name="Brannstrom I.O."/>
            <person name="Guillou S."/>
            <person name="Cros-Aarteil S."/>
            <person name="Calhoun S."/>
            <person name="Haridas S."/>
            <person name="Kuo A."/>
            <person name="Mondo S."/>
            <person name="Pangilinan J."/>
            <person name="Riley R."/>
            <person name="LaButti K."/>
            <person name="Andreopoulos B."/>
            <person name="Lipzen A."/>
            <person name="Chen C."/>
            <person name="Yan M."/>
            <person name="Daum C."/>
            <person name="Ng V."/>
            <person name="Clum A."/>
            <person name="Steindorff A."/>
            <person name="Ohm R.A."/>
            <person name="Martin F."/>
            <person name="Silar P."/>
            <person name="Natvig D.O."/>
            <person name="Lalanne C."/>
            <person name="Gautier V."/>
            <person name="Ament-Velasquez S.L."/>
            <person name="Kruys A."/>
            <person name="Hutchinson M.I."/>
            <person name="Powell A.J."/>
            <person name="Barry K."/>
            <person name="Miller A.N."/>
            <person name="Grigoriev I.V."/>
            <person name="Debuchy R."/>
            <person name="Gladieux P."/>
            <person name="Hiltunen Thoren M."/>
            <person name="Johannesson H."/>
        </authorList>
    </citation>
    <scope>NUCLEOTIDE SEQUENCE</scope>
    <source>
        <strain evidence="1">CBS 232.78</strain>
    </source>
</reference>
<organism evidence="1 2">
    <name type="scientific">Podospora didyma</name>
    <dbReference type="NCBI Taxonomy" id="330526"/>
    <lineage>
        <taxon>Eukaryota</taxon>
        <taxon>Fungi</taxon>
        <taxon>Dikarya</taxon>
        <taxon>Ascomycota</taxon>
        <taxon>Pezizomycotina</taxon>
        <taxon>Sordariomycetes</taxon>
        <taxon>Sordariomycetidae</taxon>
        <taxon>Sordariales</taxon>
        <taxon>Podosporaceae</taxon>
        <taxon>Podospora</taxon>
    </lineage>
</organism>
<dbReference type="AlphaFoldDB" id="A0AAE0K4W2"/>
<dbReference type="EMBL" id="JAULSW010000009">
    <property type="protein sequence ID" value="KAK3369979.1"/>
    <property type="molecule type" value="Genomic_DNA"/>
</dbReference>
<gene>
    <name evidence="1" type="ORF">B0H63DRAFT_305139</name>
</gene>
<evidence type="ECO:0000313" key="2">
    <source>
        <dbReference type="Proteomes" id="UP001285441"/>
    </source>
</evidence>